<feature type="non-terminal residue" evidence="2">
    <location>
        <position position="1"/>
    </location>
</feature>
<dbReference type="GO" id="GO:0015074">
    <property type="term" value="P:DNA integration"/>
    <property type="evidence" value="ECO:0007669"/>
    <property type="project" value="InterPro"/>
</dbReference>
<evidence type="ECO:0000313" key="2">
    <source>
        <dbReference type="EMBL" id="MCX7578909.1"/>
    </source>
</evidence>
<evidence type="ECO:0000259" key="1">
    <source>
        <dbReference type="Pfam" id="PF13683"/>
    </source>
</evidence>
<dbReference type="InterPro" id="IPR036397">
    <property type="entry name" value="RNaseH_sf"/>
</dbReference>
<reference evidence="2" key="1">
    <citation type="submission" date="2018-08" db="EMBL/GenBank/DDBJ databases">
        <title>Draft genome sequences of Leuconostoc spp. and Weissella spp. with biocontrol potential.</title>
        <authorList>
            <person name="Lo R."/>
            <person name="Ho V.T.T."/>
            <person name="Turner M.S."/>
        </authorList>
    </citation>
    <scope>NUCLEOTIDE SEQUENCE</scope>
    <source>
        <strain evidence="2">156</strain>
    </source>
</reference>
<sequence>RHKIDHSYSKLGHPYDNAKIESFHSLLKREMIYQFRFPSIAHLILDVSKYIH</sequence>
<dbReference type="Gene3D" id="3.30.420.10">
    <property type="entry name" value="Ribonuclease H-like superfamily/Ribonuclease H"/>
    <property type="match status" value="1"/>
</dbReference>
<feature type="domain" description="Integrase catalytic" evidence="1">
    <location>
        <begin position="3"/>
        <end position="51"/>
    </location>
</feature>
<gene>
    <name evidence="2" type="ORF">D0502_05880</name>
</gene>
<proteinExistence type="predicted"/>
<organism evidence="2 3">
    <name type="scientific">Leuconostoc falkenbergense</name>
    <dbReference type="NCBI Taxonomy" id="2766470"/>
    <lineage>
        <taxon>Bacteria</taxon>
        <taxon>Bacillati</taxon>
        <taxon>Bacillota</taxon>
        <taxon>Bacilli</taxon>
        <taxon>Lactobacillales</taxon>
        <taxon>Lactobacillaceae</taxon>
        <taxon>Leuconostoc</taxon>
    </lineage>
</organism>
<name>A0A9X3E7N9_9LACO</name>
<dbReference type="GO" id="GO:0003676">
    <property type="term" value="F:nucleic acid binding"/>
    <property type="evidence" value="ECO:0007669"/>
    <property type="project" value="InterPro"/>
</dbReference>
<dbReference type="Pfam" id="PF13683">
    <property type="entry name" value="rve_3"/>
    <property type="match status" value="1"/>
</dbReference>
<dbReference type="SUPFAM" id="SSF53098">
    <property type="entry name" value="Ribonuclease H-like"/>
    <property type="match status" value="1"/>
</dbReference>
<dbReference type="Proteomes" id="UP001080333">
    <property type="component" value="Unassembled WGS sequence"/>
</dbReference>
<protein>
    <submittedName>
        <fullName evidence="2">IS3 family transposase</fullName>
    </submittedName>
</protein>
<comment type="caution">
    <text evidence="2">The sequence shown here is derived from an EMBL/GenBank/DDBJ whole genome shotgun (WGS) entry which is preliminary data.</text>
</comment>
<evidence type="ECO:0000313" key="3">
    <source>
        <dbReference type="Proteomes" id="UP001080333"/>
    </source>
</evidence>
<dbReference type="InterPro" id="IPR001584">
    <property type="entry name" value="Integrase_cat-core"/>
</dbReference>
<accession>A0A9X3E7N9</accession>
<dbReference type="EMBL" id="QVOQ01000013">
    <property type="protein sequence ID" value="MCX7578909.1"/>
    <property type="molecule type" value="Genomic_DNA"/>
</dbReference>
<dbReference type="InterPro" id="IPR012337">
    <property type="entry name" value="RNaseH-like_sf"/>
</dbReference>
<dbReference type="AlphaFoldDB" id="A0A9X3E7N9"/>